<sequence length="161" mass="17261">MDGSTPACALHELRPWSPMAETTISISATSVPCPATCASATSTTAGYHQHYVPHAVASEHLLSLSCPLIPSSSNSGNVCAAQHRSFLKHRRLDDPNLNGQVQHHAPLPPQLQFKPPPLLAQNTGVDISAKIKDLVVEMDQEGQITRSVVLMKKVQLKTAEG</sequence>
<keyword evidence="2" id="KW-1185">Reference proteome</keyword>
<organism evidence="1 2">
    <name type="scientific">Amanita muscaria (strain Koide BX008)</name>
    <dbReference type="NCBI Taxonomy" id="946122"/>
    <lineage>
        <taxon>Eukaryota</taxon>
        <taxon>Fungi</taxon>
        <taxon>Dikarya</taxon>
        <taxon>Basidiomycota</taxon>
        <taxon>Agaricomycotina</taxon>
        <taxon>Agaricomycetes</taxon>
        <taxon>Agaricomycetidae</taxon>
        <taxon>Agaricales</taxon>
        <taxon>Pluteineae</taxon>
        <taxon>Amanitaceae</taxon>
        <taxon>Amanita</taxon>
    </lineage>
</organism>
<gene>
    <name evidence="1" type="ORF">M378DRAFT_590091</name>
</gene>
<name>A0A0C2WS80_AMAMK</name>
<dbReference type="EMBL" id="KN818249">
    <property type="protein sequence ID" value="KIL64512.1"/>
    <property type="molecule type" value="Genomic_DNA"/>
</dbReference>
<evidence type="ECO:0000313" key="2">
    <source>
        <dbReference type="Proteomes" id="UP000054549"/>
    </source>
</evidence>
<dbReference type="InParanoid" id="A0A0C2WS80"/>
<reference evidence="1 2" key="1">
    <citation type="submission" date="2014-04" db="EMBL/GenBank/DDBJ databases">
        <title>Evolutionary Origins and Diversification of the Mycorrhizal Mutualists.</title>
        <authorList>
            <consortium name="DOE Joint Genome Institute"/>
            <consortium name="Mycorrhizal Genomics Consortium"/>
            <person name="Kohler A."/>
            <person name="Kuo A."/>
            <person name="Nagy L.G."/>
            <person name="Floudas D."/>
            <person name="Copeland A."/>
            <person name="Barry K.W."/>
            <person name="Cichocki N."/>
            <person name="Veneault-Fourrey C."/>
            <person name="LaButti K."/>
            <person name="Lindquist E.A."/>
            <person name="Lipzen A."/>
            <person name="Lundell T."/>
            <person name="Morin E."/>
            <person name="Murat C."/>
            <person name="Riley R."/>
            <person name="Ohm R."/>
            <person name="Sun H."/>
            <person name="Tunlid A."/>
            <person name="Henrissat B."/>
            <person name="Grigoriev I.V."/>
            <person name="Hibbett D.S."/>
            <person name="Martin F."/>
        </authorList>
    </citation>
    <scope>NUCLEOTIDE SEQUENCE [LARGE SCALE GENOMIC DNA]</scope>
    <source>
        <strain evidence="1 2">Koide BX008</strain>
    </source>
</reference>
<dbReference type="AlphaFoldDB" id="A0A0C2WS80"/>
<dbReference type="Proteomes" id="UP000054549">
    <property type="component" value="Unassembled WGS sequence"/>
</dbReference>
<accession>A0A0C2WS80</accession>
<evidence type="ECO:0000313" key="1">
    <source>
        <dbReference type="EMBL" id="KIL64512.1"/>
    </source>
</evidence>
<proteinExistence type="predicted"/>
<protein>
    <submittedName>
        <fullName evidence="1">Uncharacterized protein</fullName>
    </submittedName>
</protein>
<dbReference type="HOGENOM" id="CLU_1643274_0_0_1"/>